<dbReference type="Proteomes" id="UP001168575">
    <property type="component" value="Unassembled WGS sequence"/>
</dbReference>
<dbReference type="EMBL" id="JAUMVS010000214">
    <property type="protein sequence ID" value="MDO4842560.1"/>
    <property type="molecule type" value="Genomic_DNA"/>
</dbReference>
<evidence type="ECO:0008006" key="3">
    <source>
        <dbReference type="Google" id="ProtNLM"/>
    </source>
</evidence>
<keyword evidence="2" id="KW-1185">Reference proteome</keyword>
<sequence length="126" mass="13864">MDGRIALTPGTVLKLSTKTGYTEYTVTRELARGGSCIVYDASYTDNLGNYKLVRIKECYPYALKMTRDEAGALHPAVRDDEAFDAAKKRLIAAYQKNHALFSLEGLTNAVANTSGIYEENGTVYIV</sequence>
<evidence type="ECO:0000313" key="1">
    <source>
        <dbReference type="EMBL" id="MDO4842560.1"/>
    </source>
</evidence>
<dbReference type="AlphaFoldDB" id="A0AA43RIW5"/>
<protein>
    <recommendedName>
        <fullName evidence="3">Kinase</fullName>
    </recommendedName>
</protein>
<organism evidence="1 2">
    <name type="scientific">Phoenicibacter congonensis</name>
    <dbReference type="NCBI Taxonomy" id="1944646"/>
    <lineage>
        <taxon>Bacteria</taxon>
        <taxon>Bacillati</taxon>
        <taxon>Actinomycetota</taxon>
        <taxon>Coriobacteriia</taxon>
        <taxon>Eggerthellales</taxon>
        <taxon>Eggerthellaceae</taxon>
        <taxon>Phoenicibacter</taxon>
    </lineage>
</organism>
<reference evidence="1" key="1">
    <citation type="submission" date="2023-07" db="EMBL/GenBank/DDBJ databases">
        <title>Between Cages and Wild: Unraveling the Impact of Captivity on Animal Microbiomes and Antimicrobial Resistance.</title>
        <authorList>
            <person name="Schmartz G.P."/>
            <person name="Rehner J."/>
            <person name="Schuff M.J."/>
            <person name="Becker S.L."/>
            <person name="Kravczyk M."/>
            <person name="Gurevich A."/>
            <person name="Francke R."/>
            <person name="Mueller R."/>
            <person name="Keller V."/>
            <person name="Keller A."/>
        </authorList>
    </citation>
    <scope>NUCLEOTIDE SEQUENCE</scope>
    <source>
        <strain evidence="1">S12M_St_49</strain>
    </source>
</reference>
<feature type="non-terminal residue" evidence="1">
    <location>
        <position position="126"/>
    </location>
</feature>
<name>A0AA43RIW5_9ACTN</name>
<proteinExistence type="predicted"/>
<evidence type="ECO:0000313" key="2">
    <source>
        <dbReference type="Proteomes" id="UP001168575"/>
    </source>
</evidence>
<gene>
    <name evidence="1" type="ORF">Q3982_07805</name>
</gene>
<comment type="caution">
    <text evidence="1">The sequence shown here is derived from an EMBL/GenBank/DDBJ whole genome shotgun (WGS) entry which is preliminary data.</text>
</comment>
<accession>A0AA43RIW5</accession>